<comment type="caution">
    <text evidence="2">The sequence shown here is derived from an EMBL/GenBank/DDBJ whole genome shotgun (WGS) entry which is preliminary data.</text>
</comment>
<dbReference type="EMBL" id="WHWB01034413">
    <property type="protein sequence ID" value="KAJ7410305.1"/>
    <property type="molecule type" value="Genomic_DNA"/>
</dbReference>
<feature type="compositionally biased region" description="Polar residues" evidence="1">
    <location>
        <begin position="1"/>
        <end position="11"/>
    </location>
</feature>
<name>A0ABQ9CVY4_9PASS</name>
<feature type="compositionally biased region" description="Basic and acidic residues" evidence="1">
    <location>
        <begin position="12"/>
        <end position="23"/>
    </location>
</feature>
<feature type="region of interest" description="Disordered" evidence="1">
    <location>
        <begin position="1"/>
        <end position="23"/>
    </location>
</feature>
<proteinExistence type="predicted"/>
<evidence type="ECO:0000313" key="2">
    <source>
        <dbReference type="EMBL" id="KAJ7410305.1"/>
    </source>
</evidence>
<reference evidence="2" key="1">
    <citation type="submission" date="2019-10" db="EMBL/GenBank/DDBJ databases">
        <authorList>
            <person name="Soares A.E.R."/>
            <person name="Aleixo A."/>
            <person name="Schneider P."/>
            <person name="Miyaki C.Y."/>
            <person name="Schneider M.P."/>
            <person name="Mello C."/>
            <person name="Vasconcelos A.T.R."/>
        </authorList>
    </citation>
    <scope>NUCLEOTIDE SEQUENCE</scope>
    <source>
        <tissue evidence="2">Muscle</tissue>
    </source>
</reference>
<gene>
    <name evidence="2" type="ORF">WISP_109321</name>
</gene>
<sequence>MTSLSSSNASRGSEDRPEKSKMLQKFRKQDIEEGVECSCTSEKAKDGTTEMGLEPSAFAGLSPDPTEQVRTFNSTGFINLEEDIKHKDK</sequence>
<keyword evidence="3" id="KW-1185">Reference proteome</keyword>
<protein>
    <submittedName>
        <fullName evidence="2">Uncharacterized protein</fullName>
    </submittedName>
</protein>
<feature type="region of interest" description="Disordered" evidence="1">
    <location>
        <begin position="41"/>
        <end position="66"/>
    </location>
</feature>
<evidence type="ECO:0000313" key="3">
    <source>
        <dbReference type="Proteomes" id="UP001145742"/>
    </source>
</evidence>
<evidence type="ECO:0000256" key="1">
    <source>
        <dbReference type="SAM" id="MobiDB-lite"/>
    </source>
</evidence>
<organism evidence="2 3">
    <name type="scientific">Willisornis vidua</name>
    <name type="common">Xingu scale-backed antbird</name>
    <dbReference type="NCBI Taxonomy" id="1566151"/>
    <lineage>
        <taxon>Eukaryota</taxon>
        <taxon>Metazoa</taxon>
        <taxon>Chordata</taxon>
        <taxon>Craniata</taxon>
        <taxon>Vertebrata</taxon>
        <taxon>Euteleostomi</taxon>
        <taxon>Archelosauria</taxon>
        <taxon>Archosauria</taxon>
        <taxon>Dinosauria</taxon>
        <taxon>Saurischia</taxon>
        <taxon>Theropoda</taxon>
        <taxon>Coelurosauria</taxon>
        <taxon>Aves</taxon>
        <taxon>Neognathae</taxon>
        <taxon>Neoaves</taxon>
        <taxon>Telluraves</taxon>
        <taxon>Australaves</taxon>
        <taxon>Passeriformes</taxon>
        <taxon>Thamnophilidae</taxon>
        <taxon>Willisornis</taxon>
    </lineage>
</organism>
<dbReference type="Proteomes" id="UP001145742">
    <property type="component" value="Unassembled WGS sequence"/>
</dbReference>
<accession>A0ABQ9CVY4</accession>